<feature type="region of interest" description="Disordered" evidence="1">
    <location>
        <begin position="43"/>
        <end position="78"/>
    </location>
</feature>
<dbReference type="InterPro" id="IPR021848">
    <property type="entry name" value="HODM_asu-like"/>
</dbReference>
<gene>
    <name evidence="3" type="ORF">N7509_011917</name>
</gene>
<dbReference type="EMBL" id="JAPZBU010000011">
    <property type="protein sequence ID" value="KAJ5378798.1"/>
    <property type="molecule type" value="Genomic_DNA"/>
</dbReference>
<comment type="caution">
    <text evidence="3">The sequence shown here is derived from an EMBL/GenBank/DDBJ whole genome shotgun (WGS) entry which is preliminary data.</text>
</comment>
<keyword evidence="4" id="KW-1185">Reference proteome</keyword>
<reference evidence="3" key="1">
    <citation type="submission" date="2022-12" db="EMBL/GenBank/DDBJ databases">
        <authorList>
            <person name="Petersen C."/>
        </authorList>
    </citation>
    <scope>NUCLEOTIDE SEQUENCE</scope>
    <source>
        <strain evidence="3">IBT 29677</strain>
    </source>
</reference>
<evidence type="ECO:0000313" key="4">
    <source>
        <dbReference type="Proteomes" id="UP001147747"/>
    </source>
</evidence>
<protein>
    <recommendedName>
        <fullName evidence="5">Alpha-1,2-mannosyltransferase</fullName>
    </recommendedName>
</protein>
<accession>A0A9W9SHQ8</accession>
<evidence type="ECO:0008006" key="5">
    <source>
        <dbReference type="Google" id="ProtNLM"/>
    </source>
</evidence>
<reference evidence="3" key="2">
    <citation type="journal article" date="2023" name="IMA Fungus">
        <title>Comparative genomic study of the Penicillium genus elucidates a diverse pangenome and 15 lateral gene transfer events.</title>
        <authorList>
            <person name="Petersen C."/>
            <person name="Sorensen T."/>
            <person name="Nielsen M.R."/>
            <person name="Sondergaard T.E."/>
            <person name="Sorensen J.L."/>
            <person name="Fitzpatrick D.A."/>
            <person name="Frisvad J.C."/>
            <person name="Nielsen K.L."/>
        </authorList>
    </citation>
    <scope>NUCLEOTIDE SEQUENCE</scope>
    <source>
        <strain evidence="3">IBT 29677</strain>
    </source>
</reference>
<evidence type="ECO:0000256" key="1">
    <source>
        <dbReference type="SAM" id="MobiDB-lite"/>
    </source>
</evidence>
<keyword evidence="2" id="KW-0812">Transmembrane</keyword>
<feature type="compositionally biased region" description="Polar residues" evidence="1">
    <location>
        <begin position="63"/>
        <end position="73"/>
    </location>
</feature>
<dbReference type="RefSeq" id="XP_056482584.1">
    <property type="nucleotide sequence ID" value="XM_056636554.1"/>
</dbReference>
<name>A0A9W9SHQ8_9EURO</name>
<dbReference type="AlphaFoldDB" id="A0A9W9SHQ8"/>
<organism evidence="3 4">
    <name type="scientific">Penicillium cosmopolitanum</name>
    <dbReference type="NCBI Taxonomy" id="1131564"/>
    <lineage>
        <taxon>Eukaryota</taxon>
        <taxon>Fungi</taxon>
        <taxon>Dikarya</taxon>
        <taxon>Ascomycota</taxon>
        <taxon>Pezizomycotina</taxon>
        <taxon>Eurotiomycetes</taxon>
        <taxon>Eurotiomycetidae</taxon>
        <taxon>Eurotiales</taxon>
        <taxon>Aspergillaceae</taxon>
        <taxon>Penicillium</taxon>
    </lineage>
</organism>
<dbReference type="OrthoDB" id="5043642at2759"/>
<proteinExistence type="predicted"/>
<feature type="transmembrane region" description="Helical" evidence="2">
    <location>
        <begin position="12"/>
        <end position="30"/>
    </location>
</feature>
<evidence type="ECO:0000256" key="2">
    <source>
        <dbReference type="SAM" id="Phobius"/>
    </source>
</evidence>
<sequence>MDFLKSLDSTSRVGLVLIAASAVYFILSRLSNKSLLSRISLRGRKDSTARTPPRSISPDRKQPNSTTSPTSYNHALPPSRREALLQQKGAVIRWKEVDEPEMRQNLLPMTADFRTSPGNLYTPTGFSVDDVKALGDFPDYATLSGVPLPQPYPEHQLEKALPRPYRPFRWSYHQTMSLTKLETDWWIELESTYKSRITQRKELFAKNGKAVLDALPGSELACKELMEMVLQYICTRYPQYFTLVDKRILKNRILDTEQDIRAKPPLEILLDNVPEDFALMLRDDETGFYFLRAAIICSALGWNVASKIGRQLHQIHAPIPDYKEKMQFSMDRFFTKMPTEKPIQRGSWGLEVGEPLYMPPGDPHEELRKTQDPNLTIDDCNLRVDWQTLRRLPLSASVVFNFKAVFSPITEFRDEPGVPALVAKVVTEGKRNLMEYKGVWHVQHVILPKLEEWAREQEEKGLTPKDWEVATLDDSPWYEGWKEKWHRQQGF</sequence>
<dbReference type="Pfam" id="PF11927">
    <property type="entry name" value="HODM_asu-like"/>
    <property type="match status" value="1"/>
</dbReference>
<keyword evidence="2" id="KW-1133">Transmembrane helix</keyword>
<evidence type="ECO:0000313" key="3">
    <source>
        <dbReference type="EMBL" id="KAJ5378798.1"/>
    </source>
</evidence>
<keyword evidence="2" id="KW-0472">Membrane</keyword>
<dbReference type="GeneID" id="81375534"/>
<dbReference type="Proteomes" id="UP001147747">
    <property type="component" value="Unassembled WGS sequence"/>
</dbReference>